<dbReference type="SUPFAM" id="SSF46689">
    <property type="entry name" value="Homeodomain-like"/>
    <property type="match status" value="1"/>
</dbReference>
<proteinExistence type="predicted"/>
<organism evidence="3 4">
    <name type="scientific">Paeniroseomonas aquatica</name>
    <dbReference type="NCBI Taxonomy" id="373043"/>
    <lineage>
        <taxon>Bacteria</taxon>
        <taxon>Pseudomonadati</taxon>
        <taxon>Pseudomonadota</taxon>
        <taxon>Alphaproteobacteria</taxon>
        <taxon>Acetobacterales</taxon>
        <taxon>Acetobacteraceae</taxon>
        <taxon>Paeniroseomonas</taxon>
    </lineage>
</organism>
<dbReference type="InterPro" id="IPR036388">
    <property type="entry name" value="WH-like_DNA-bd_sf"/>
</dbReference>
<dbReference type="PROSITE" id="PS50994">
    <property type="entry name" value="INTEGRASE"/>
    <property type="match status" value="1"/>
</dbReference>
<dbReference type="PANTHER" id="PTHR46889:SF4">
    <property type="entry name" value="TRANSPOSASE INSO FOR INSERTION SEQUENCE ELEMENT IS911B-RELATED"/>
    <property type="match status" value="1"/>
</dbReference>
<dbReference type="Pfam" id="PF00665">
    <property type="entry name" value="rve"/>
    <property type="match status" value="1"/>
</dbReference>
<dbReference type="InterPro" id="IPR012337">
    <property type="entry name" value="RNaseH-like_sf"/>
</dbReference>
<dbReference type="Pfam" id="PF01527">
    <property type="entry name" value="HTH_Tnp_1"/>
    <property type="match status" value="1"/>
</dbReference>
<dbReference type="SUPFAM" id="SSF53098">
    <property type="entry name" value="Ribonuclease H-like"/>
    <property type="match status" value="1"/>
</dbReference>
<dbReference type="InterPro" id="IPR036397">
    <property type="entry name" value="RNaseH_sf"/>
</dbReference>
<dbReference type="RefSeq" id="WP_290315713.1">
    <property type="nucleotide sequence ID" value="NZ_JAUFPN010000052.1"/>
</dbReference>
<dbReference type="Pfam" id="PF13276">
    <property type="entry name" value="HTH_21"/>
    <property type="match status" value="1"/>
</dbReference>
<comment type="caution">
    <text evidence="3">The sequence shown here is derived from an EMBL/GenBank/DDBJ whole genome shotgun (WGS) entry which is preliminary data.</text>
</comment>
<dbReference type="PANTHER" id="PTHR46889">
    <property type="entry name" value="TRANSPOSASE INSF FOR INSERTION SEQUENCE IS3B-RELATED"/>
    <property type="match status" value="1"/>
</dbReference>
<dbReference type="InterPro" id="IPR025948">
    <property type="entry name" value="HTH-like_dom"/>
</dbReference>
<evidence type="ECO:0000313" key="3">
    <source>
        <dbReference type="EMBL" id="MDN3563919.1"/>
    </source>
</evidence>
<sequence>MTKKTSNRFSPEVRQRAVRMVLEHGGDHASQWAAIGSIAAKIGCTAETLRKWVRQGERDAGQRPGSSTEEQGRIKLLEREVRELRQANEILRKASAYFCDGGARPPLEAMIAFIDDQREVYGVEPICRMLPIAPSTYHARVARRADPARASPRARQDLVLMEQIRQVHAANFGVYGARKVWRQLAREGTMVARCTVERLMRRVGLRGAVRGKETRTTIADKAAPCPADKVNRQFRAPQPNVLWVSDFTYVATWQGFVYVAFIIDVFARRIVGWRVSRTAHADFVLDALEQALHDRRPVKGGLIHHSDRGGQYLAIRYTERLLGAGIEPSVGSVGDSYDNALAETINGLFKTEVIRRRGPWRSLEAVEFATLEWVDWFNNRRLLEPIGNIPPAEAEARYYAAQQEIALAG</sequence>
<dbReference type="InterPro" id="IPR009057">
    <property type="entry name" value="Homeodomain-like_sf"/>
</dbReference>
<dbReference type="InterPro" id="IPR001584">
    <property type="entry name" value="Integrase_cat-core"/>
</dbReference>
<dbReference type="Gene3D" id="3.30.420.10">
    <property type="entry name" value="Ribonuclease H-like superfamily/Ribonuclease H"/>
    <property type="match status" value="1"/>
</dbReference>
<keyword evidence="1" id="KW-0175">Coiled coil</keyword>
<keyword evidence="4" id="KW-1185">Reference proteome</keyword>
<protein>
    <submittedName>
        <fullName evidence="3">IS3 family transposase</fullName>
    </submittedName>
</protein>
<reference evidence="4" key="1">
    <citation type="journal article" date="2019" name="Int. J. Syst. Evol. Microbiol.">
        <title>The Global Catalogue of Microorganisms (GCM) 10K type strain sequencing project: providing services to taxonomists for standard genome sequencing and annotation.</title>
        <authorList>
            <consortium name="The Broad Institute Genomics Platform"/>
            <consortium name="The Broad Institute Genome Sequencing Center for Infectious Disease"/>
            <person name="Wu L."/>
            <person name="Ma J."/>
        </authorList>
    </citation>
    <scope>NUCLEOTIDE SEQUENCE [LARGE SCALE GENOMIC DNA]</scope>
    <source>
        <strain evidence="4">CECT 7131</strain>
    </source>
</reference>
<evidence type="ECO:0000313" key="4">
    <source>
        <dbReference type="Proteomes" id="UP001529369"/>
    </source>
</evidence>
<evidence type="ECO:0000256" key="1">
    <source>
        <dbReference type="SAM" id="Coils"/>
    </source>
</evidence>
<feature type="domain" description="Integrase catalytic" evidence="2">
    <location>
        <begin position="235"/>
        <end position="399"/>
    </location>
</feature>
<accession>A0ABT8A2H5</accession>
<dbReference type="InterPro" id="IPR050900">
    <property type="entry name" value="Transposase_IS3/IS150/IS904"/>
</dbReference>
<dbReference type="NCBIfam" id="NF033516">
    <property type="entry name" value="transpos_IS3"/>
    <property type="match status" value="1"/>
</dbReference>
<dbReference type="Gene3D" id="1.10.10.10">
    <property type="entry name" value="Winged helix-like DNA-binding domain superfamily/Winged helix DNA-binding domain"/>
    <property type="match status" value="1"/>
</dbReference>
<dbReference type="InterPro" id="IPR048020">
    <property type="entry name" value="Transpos_IS3"/>
</dbReference>
<feature type="coiled-coil region" evidence="1">
    <location>
        <begin position="67"/>
        <end position="94"/>
    </location>
</feature>
<dbReference type="Pfam" id="PF13333">
    <property type="entry name" value="rve_2"/>
    <property type="match status" value="1"/>
</dbReference>
<evidence type="ECO:0000259" key="2">
    <source>
        <dbReference type="PROSITE" id="PS50994"/>
    </source>
</evidence>
<gene>
    <name evidence="3" type="ORF">QWZ14_05945</name>
</gene>
<name>A0ABT8A2H5_9PROT</name>
<dbReference type="EMBL" id="JAUFPN010000052">
    <property type="protein sequence ID" value="MDN3563919.1"/>
    <property type="molecule type" value="Genomic_DNA"/>
</dbReference>
<dbReference type="Proteomes" id="UP001529369">
    <property type="component" value="Unassembled WGS sequence"/>
</dbReference>
<dbReference type="InterPro" id="IPR002514">
    <property type="entry name" value="Transposase_8"/>
</dbReference>